<dbReference type="AlphaFoldDB" id="A0A1V9Z905"/>
<dbReference type="OrthoDB" id="75611at2759"/>
<proteinExistence type="predicted"/>
<sequence>MARSVLTNDDLFLVTSAFAQGTALARWTDGDLAAALGHLYVLQHSPCLRFTAGAMDAAAANGHLAVVQWLMAHRPEDRSPHAMAAAAENNQLAVVAWLHAQGLGSRAAMDGAAGRGHLAMLLTAGDMDAAAEKGHLGVVQWLHAHRAEGCTTAAMDYAACGGHLDVVRWLAAERPEGCTSQALLYAAINGHLPVVQFLCGDPRLGAPANVQRAIHLSRKNGHGHVAAWLHQLLRRASLSCLSS</sequence>
<dbReference type="PANTHER" id="PTHR46586:SF3">
    <property type="entry name" value="ANKYRIN REPEAT-CONTAINING PROTEIN"/>
    <property type="match status" value="1"/>
</dbReference>
<dbReference type="STRING" id="1202772.A0A1V9Z905"/>
<dbReference type="SUPFAM" id="SSF48403">
    <property type="entry name" value="Ankyrin repeat"/>
    <property type="match status" value="1"/>
</dbReference>
<dbReference type="PANTHER" id="PTHR46586">
    <property type="entry name" value="ANKYRIN REPEAT-CONTAINING PROTEIN"/>
    <property type="match status" value="1"/>
</dbReference>
<dbReference type="InterPro" id="IPR052050">
    <property type="entry name" value="SecEffector_AnkRepeat"/>
</dbReference>
<reference evidence="1 2" key="1">
    <citation type="journal article" date="2014" name="Genome Biol. Evol.">
        <title>The secreted proteins of Achlya hypogyna and Thraustotheca clavata identify the ancestral oomycete secretome and reveal gene acquisitions by horizontal gene transfer.</title>
        <authorList>
            <person name="Misner I."/>
            <person name="Blouin N."/>
            <person name="Leonard G."/>
            <person name="Richards T.A."/>
            <person name="Lane C.E."/>
        </authorList>
    </citation>
    <scope>NUCLEOTIDE SEQUENCE [LARGE SCALE GENOMIC DNA]</scope>
    <source>
        <strain evidence="1 2">ATCC 48635</strain>
    </source>
</reference>
<dbReference type="EMBL" id="JNBR01000361">
    <property type="protein sequence ID" value="OQR94495.1"/>
    <property type="molecule type" value="Genomic_DNA"/>
</dbReference>
<gene>
    <name evidence="1" type="ORF">ACHHYP_20058</name>
</gene>
<dbReference type="InterPro" id="IPR036770">
    <property type="entry name" value="Ankyrin_rpt-contain_sf"/>
</dbReference>
<dbReference type="Gene3D" id="1.25.40.20">
    <property type="entry name" value="Ankyrin repeat-containing domain"/>
    <property type="match status" value="1"/>
</dbReference>
<dbReference type="Proteomes" id="UP000243579">
    <property type="component" value="Unassembled WGS sequence"/>
</dbReference>
<protein>
    <submittedName>
        <fullName evidence="1">Uncharacterized protein</fullName>
    </submittedName>
</protein>
<keyword evidence="2" id="KW-1185">Reference proteome</keyword>
<accession>A0A1V9Z905</accession>
<organism evidence="1 2">
    <name type="scientific">Achlya hypogyna</name>
    <name type="common">Oomycete</name>
    <name type="synonym">Protoachlya hypogyna</name>
    <dbReference type="NCBI Taxonomy" id="1202772"/>
    <lineage>
        <taxon>Eukaryota</taxon>
        <taxon>Sar</taxon>
        <taxon>Stramenopiles</taxon>
        <taxon>Oomycota</taxon>
        <taxon>Saprolegniomycetes</taxon>
        <taxon>Saprolegniales</taxon>
        <taxon>Achlyaceae</taxon>
        <taxon>Achlya</taxon>
    </lineage>
</organism>
<evidence type="ECO:0000313" key="2">
    <source>
        <dbReference type="Proteomes" id="UP000243579"/>
    </source>
</evidence>
<name>A0A1V9Z905_ACHHY</name>
<evidence type="ECO:0000313" key="1">
    <source>
        <dbReference type="EMBL" id="OQR94495.1"/>
    </source>
</evidence>
<comment type="caution">
    <text evidence="1">The sequence shown here is derived from an EMBL/GenBank/DDBJ whole genome shotgun (WGS) entry which is preliminary data.</text>
</comment>
<dbReference type="InterPro" id="IPR002110">
    <property type="entry name" value="Ankyrin_rpt"/>
</dbReference>
<dbReference type="Pfam" id="PF12796">
    <property type="entry name" value="Ank_2"/>
    <property type="match status" value="1"/>
</dbReference>